<protein>
    <recommendedName>
        <fullName evidence="3">F-box domain-containing protein</fullName>
    </recommendedName>
</protein>
<keyword evidence="2" id="KW-1185">Reference proteome</keyword>
<evidence type="ECO:0000313" key="1">
    <source>
        <dbReference type="EMBL" id="TFL05103.1"/>
    </source>
</evidence>
<dbReference type="Proteomes" id="UP000305067">
    <property type="component" value="Unassembled WGS sequence"/>
</dbReference>
<name>A0A5C3QSZ4_9AGAR</name>
<accession>A0A5C3QSZ4</accession>
<evidence type="ECO:0000313" key="2">
    <source>
        <dbReference type="Proteomes" id="UP000305067"/>
    </source>
</evidence>
<organism evidence="1 2">
    <name type="scientific">Pterulicium gracile</name>
    <dbReference type="NCBI Taxonomy" id="1884261"/>
    <lineage>
        <taxon>Eukaryota</taxon>
        <taxon>Fungi</taxon>
        <taxon>Dikarya</taxon>
        <taxon>Basidiomycota</taxon>
        <taxon>Agaricomycotina</taxon>
        <taxon>Agaricomycetes</taxon>
        <taxon>Agaricomycetidae</taxon>
        <taxon>Agaricales</taxon>
        <taxon>Pleurotineae</taxon>
        <taxon>Pterulaceae</taxon>
        <taxon>Pterulicium</taxon>
    </lineage>
</organism>
<sequence length="199" mass="22291">MGSLRFHPRVWSFSASDFHQQLHPSSHFAALRHLEYHCDFDDERVFRLGPRFSSSSLPAPTSLRLVDWIGDMDTETGNFPWAQLTQISLEEFKGCQSDILDLLKACPSITHFALSSDRAFITTSGLEEFQLNSIVLSGLVHLEIGLGWDGMDGATPDHAFLLDILRYIRTPNSQDYPSASVTPCYFPNSCPVSMETCST</sequence>
<dbReference type="EMBL" id="ML178817">
    <property type="protein sequence ID" value="TFL05103.1"/>
    <property type="molecule type" value="Genomic_DNA"/>
</dbReference>
<proteinExistence type="predicted"/>
<reference evidence="1 2" key="1">
    <citation type="journal article" date="2019" name="Nat. Ecol. Evol.">
        <title>Megaphylogeny resolves global patterns of mushroom evolution.</title>
        <authorList>
            <person name="Varga T."/>
            <person name="Krizsan K."/>
            <person name="Foldi C."/>
            <person name="Dima B."/>
            <person name="Sanchez-Garcia M."/>
            <person name="Sanchez-Ramirez S."/>
            <person name="Szollosi G.J."/>
            <person name="Szarkandi J.G."/>
            <person name="Papp V."/>
            <person name="Albert L."/>
            <person name="Andreopoulos W."/>
            <person name="Angelini C."/>
            <person name="Antonin V."/>
            <person name="Barry K.W."/>
            <person name="Bougher N.L."/>
            <person name="Buchanan P."/>
            <person name="Buyck B."/>
            <person name="Bense V."/>
            <person name="Catcheside P."/>
            <person name="Chovatia M."/>
            <person name="Cooper J."/>
            <person name="Damon W."/>
            <person name="Desjardin D."/>
            <person name="Finy P."/>
            <person name="Geml J."/>
            <person name="Haridas S."/>
            <person name="Hughes K."/>
            <person name="Justo A."/>
            <person name="Karasinski D."/>
            <person name="Kautmanova I."/>
            <person name="Kiss B."/>
            <person name="Kocsube S."/>
            <person name="Kotiranta H."/>
            <person name="LaButti K.M."/>
            <person name="Lechner B.E."/>
            <person name="Liimatainen K."/>
            <person name="Lipzen A."/>
            <person name="Lukacs Z."/>
            <person name="Mihaltcheva S."/>
            <person name="Morgado L.N."/>
            <person name="Niskanen T."/>
            <person name="Noordeloos M.E."/>
            <person name="Ohm R.A."/>
            <person name="Ortiz-Santana B."/>
            <person name="Ovrebo C."/>
            <person name="Racz N."/>
            <person name="Riley R."/>
            <person name="Savchenko A."/>
            <person name="Shiryaev A."/>
            <person name="Soop K."/>
            <person name="Spirin V."/>
            <person name="Szebenyi C."/>
            <person name="Tomsovsky M."/>
            <person name="Tulloss R.E."/>
            <person name="Uehling J."/>
            <person name="Grigoriev I.V."/>
            <person name="Vagvolgyi C."/>
            <person name="Papp T."/>
            <person name="Martin F.M."/>
            <person name="Miettinen O."/>
            <person name="Hibbett D.S."/>
            <person name="Nagy L.G."/>
        </authorList>
    </citation>
    <scope>NUCLEOTIDE SEQUENCE [LARGE SCALE GENOMIC DNA]</scope>
    <source>
        <strain evidence="1 2">CBS 309.79</strain>
    </source>
</reference>
<evidence type="ECO:0008006" key="3">
    <source>
        <dbReference type="Google" id="ProtNLM"/>
    </source>
</evidence>
<dbReference type="AlphaFoldDB" id="A0A5C3QSZ4"/>
<gene>
    <name evidence="1" type="ORF">BDV98DRAFT_284136</name>
</gene>